<evidence type="ECO:0000256" key="3">
    <source>
        <dbReference type="ARBA" id="ARBA00022448"/>
    </source>
</evidence>
<evidence type="ECO:0000256" key="4">
    <source>
        <dbReference type="ARBA" id="ARBA00022692"/>
    </source>
</evidence>
<evidence type="ECO:0000256" key="1">
    <source>
        <dbReference type="ARBA" id="ARBA00004448"/>
    </source>
</evidence>
<dbReference type="PANTHER" id="PTHR45671:SF10">
    <property type="entry name" value="SOLUTE CARRIER FAMILY 25 MEMBER 3"/>
    <property type="match status" value="1"/>
</dbReference>
<keyword evidence="3 11" id="KW-0813">Transport</keyword>
<dbReference type="AlphaFoldDB" id="A0A194R6A4"/>
<keyword evidence="7" id="KW-1133">Transmembrane helix</keyword>
<comment type="subcellular location">
    <subcellularLocation>
        <location evidence="1">Mitochondrion inner membrane</location>
        <topology evidence="1">Multi-pass membrane protein</topology>
    </subcellularLocation>
</comment>
<dbReference type="EMBL" id="KQ460685">
    <property type="protein sequence ID" value="KPJ12770.1"/>
    <property type="molecule type" value="Genomic_DNA"/>
</dbReference>
<dbReference type="Proteomes" id="UP000053240">
    <property type="component" value="Unassembled WGS sequence"/>
</dbReference>
<evidence type="ECO:0000256" key="10">
    <source>
        <dbReference type="PROSITE-ProRule" id="PRU00282"/>
    </source>
</evidence>
<dbReference type="InterPro" id="IPR023395">
    <property type="entry name" value="MCP_dom_sf"/>
</dbReference>
<evidence type="ECO:0000256" key="8">
    <source>
        <dbReference type="ARBA" id="ARBA00023128"/>
    </source>
</evidence>
<dbReference type="GO" id="GO:0005743">
    <property type="term" value="C:mitochondrial inner membrane"/>
    <property type="evidence" value="ECO:0007669"/>
    <property type="project" value="UniProtKB-SubCell"/>
</dbReference>
<evidence type="ECO:0000256" key="2">
    <source>
        <dbReference type="ARBA" id="ARBA00006375"/>
    </source>
</evidence>
<accession>A0A194R6A4</accession>
<evidence type="ECO:0000256" key="6">
    <source>
        <dbReference type="ARBA" id="ARBA00022792"/>
    </source>
</evidence>
<comment type="similarity">
    <text evidence="2 11">Belongs to the mitochondrial carrier (TC 2.A.29) family.</text>
</comment>
<protein>
    <submittedName>
        <fullName evidence="12">Phosphate carrier protein, mitochondrial</fullName>
    </submittedName>
</protein>
<proteinExistence type="inferred from homology"/>
<organism evidence="12 13">
    <name type="scientific">Papilio machaon</name>
    <name type="common">Old World swallowtail butterfly</name>
    <dbReference type="NCBI Taxonomy" id="76193"/>
    <lineage>
        <taxon>Eukaryota</taxon>
        <taxon>Metazoa</taxon>
        <taxon>Ecdysozoa</taxon>
        <taxon>Arthropoda</taxon>
        <taxon>Hexapoda</taxon>
        <taxon>Insecta</taxon>
        <taxon>Pterygota</taxon>
        <taxon>Neoptera</taxon>
        <taxon>Endopterygota</taxon>
        <taxon>Lepidoptera</taxon>
        <taxon>Glossata</taxon>
        <taxon>Ditrysia</taxon>
        <taxon>Papilionoidea</taxon>
        <taxon>Papilionidae</taxon>
        <taxon>Papilioninae</taxon>
        <taxon>Papilio</taxon>
    </lineage>
</organism>
<dbReference type="GO" id="GO:1990547">
    <property type="term" value="P:mitochondrial phosphate ion transmembrane transport"/>
    <property type="evidence" value="ECO:0007669"/>
    <property type="project" value="InterPro"/>
</dbReference>
<keyword evidence="5" id="KW-0677">Repeat</keyword>
<name>A0A194R6A4_PAPMA</name>
<dbReference type="InterPro" id="IPR018108">
    <property type="entry name" value="MCP_transmembrane"/>
</dbReference>
<evidence type="ECO:0000313" key="13">
    <source>
        <dbReference type="Proteomes" id="UP000053240"/>
    </source>
</evidence>
<dbReference type="Pfam" id="PF00153">
    <property type="entry name" value="Mito_carr"/>
    <property type="match status" value="1"/>
</dbReference>
<dbReference type="STRING" id="76193.A0A194R6A4"/>
<dbReference type="PANTHER" id="PTHR45671">
    <property type="entry name" value="SOLUTE CARRIER FAMILY 25 (MITOCHONDRIAL CARRIER PHOSPHATE CARRIER), MEMBER 3, LIKE-RELATED-RELATED"/>
    <property type="match status" value="1"/>
</dbReference>
<keyword evidence="6" id="KW-0999">Mitochondrion inner membrane</keyword>
<evidence type="ECO:0000256" key="11">
    <source>
        <dbReference type="RuleBase" id="RU000488"/>
    </source>
</evidence>
<sequence>MTCHVLHQSGMAAATAVQGDSCEFASPKYFALCGLGGILSCGITHTAVVPLDLVKCRLQVDPDKYKNVLTEHRCCPLGSGEVPAAGGP</sequence>
<dbReference type="InterPro" id="IPR044677">
    <property type="entry name" value="SLC25A3/Pic2/Mir1-like"/>
</dbReference>
<gene>
    <name evidence="12" type="ORF">RR48_10400</name>
</gene>
<reference evidence="12 13" key="1">
    <citation type="journal article" date="2015" name="Nat. Commun.">
        <title>Outbred genome sequencing and CRISPR/Cas9 gene editing in butterflies.</title>
        <authorList>
            <person name="Li X."/>
            <person name="Fan D."/>
            <person name="Zhang W."/>
            <person name="Liu G."/>
            <person name="Zhang L."/>
            <person name="Zhao L."/>
            <person name="Fang X."/>
            <person name="Chen L."/>
            <person name="Dong Y."/>
            <person name="Chen Y."/>
            <person name="Ding Y."/>
            <person name="Zhao R."/>
            <person name="Feng M."/>
            <person name="Zhu Y."/>
            <person name="Feng Y."/>
            <person name="Jiang X."/>
            <person name="Zhu D."/>
            <person name="Xiang H."/>
            <person name="Feng X."/>
            <person name="Li S."/>
            <person name="Wang J."/>
            <person name="Zhang G."/>
            <person name="Kronforst M.R."/>
            <person name="Wang W."/>
        </authorList>
    </citation>
    <scope>NUCLEOTIDE SEQUENCE [LARGE SCALE GENOMIC DNA]</scope>
    <source>
        <strain evidence="12">Ya'a_city_454_Pm</strain>
        <tissue evidence="12">Whole body</tissue>
    </source>
</reference>
<dbReference type="InParanoid" id="A0A194R6A4"/>
<evidence type="ECO:0000256" key="5">
    <source>
        <dbReference type="ARBA" id="ARBA00022737"/>
    </source>
</evidence>
<keyword evidence="4 10" id="KW-0812">Transmembrane</keyword>
<evidence type="ECO:0000313" key="12">
    <source>
        <dbReference type="EMBL" id="KPJ12770.1"/>
    </source>
</evidence>
<evidence type="ECO:0000256" key="7">
    <source>
        <dbReference type="ARBA" id="ARBA00022989"/>
    </source>
</evidence>
<keyword evidence="8" id="KW-0496">Mitochondrion</keyword>
<keyword evidence="9 10" id="KW-0472">Membrane</keyword>
<feature type="repeat" description="Solcar" evidence="10">
    <location>
        <begin position="28"/>
        <end position="88"/>
    </location>
</feature>
<keyword evidence="13" id="KW-1185">Reference proteome</keyword>
<dbReference type="SUPFAM" id="SSF103506">
    <property type="entry name" value="Mitochondrial carrier"/>
    <property type="match status" value="1"/>
</dbReference>
<evidence type="ECO:0000256" key="9">
    <source>
        <dbReference type="ARBA" id="ARBA00023136"/>
    </source>
</evidence>
<dbReference type="PROSITE" id="PS50920">
    <property type="entry name" value="SOLCAR"/>
    <property type="match status" value="1"/>
</dbReference>
<dbReference type="GO" id="GO:0005315">
    <property type="term" value="F:phosphate transmembrane transporter activity"/>
    <property type="evidence" value="ECO:0007669"/>
    <property type="project" value="InterPro"/>
</dbReference>